<dbReference type="InterPro" id="IPR009006">
    <property type="entry name" value="Ala_racemase/Decarboxylase_C"/>
</dbReference>
<evidence type="ECO:0000256" key="7">
    <source>
        <dbReference type="HAMAP-Rule" id="MF_01201"/>
    </source>
</evidence>
<name>A0A5C8PWQ6_9HYPH</name>
<comment type="cofactor">
    <cofactor evidence="2 7 8">
        <name>pyridoxal 5'-phosphate</name>
        <dbReference type="ChEBI" id="CHEBI:597326"/>
    </cofactor>
</comment>
<accession>A0A5C8PWQ6</accession>
<evidence type="ECO:0000259" key="10">
    <source>
        <dbReference type="SMART" id="SM01005"/>
    </source>
</evidence>
<evidence type="ECO:0000256" key="6">
    <source>
        <dbReference type="ARBA" id="ARBA00023235"/>
    </source>
</evidence>
<evidence type="ECO:0000313" key="12">
    <source>
        <dbReference type="Proteomes" id="UP000321638"/>
    </source>
</evidence>
<sequence>MPPFPPAHLADAVLTVDLDAVAANWRYLRDLGRVAGRPVDCAAVLKADGYGLGAQPIAQRLFAEGCRHFFVAHADEGVALREAVPEAWICVLNGLPPGADADFVALGLVPALNDLGQVSAWRSAAQRYAQPLDAVVHLDTGMNRLGLAAEEAALLVNDRMRLRGLRLALLMSHLVSAEKPADPINRQQLERFRTFVSRMPGAPASLANSSGVFLGADFHFDLMRPGAALYGINPTPGAANPMRQAATLSARILQVRQIDAMSGVGYNHDWRSARPSRIAVVAAGYADGYMRVLGNRGEVVIDNHLARVVGRVSMDLLTVDVTDLPEASVRPGAFAELIGPHQTPDQIAEKAHTNGYEVLTSLGNRYHRAYVGAAP</sequence>
<dbReference type="InterPro" id="IPR011079">
    <property type="entry name" value="Ala_racemase_C"/>
</dbReference>
<dbReference type="AlphaFoldDB" id="A0A5C8PWQ6"/>
<feature type="active site" description="Proton acceptor; specific for L-alanine" evidence="7">
    <location>
        <position position="266"/>
    </location>
</feature>
<dbReference type="InterPro" id="IPR020622">
    <property type="entry name" value="Ala_racemase_pyridoxalP-BS"/>
</dbReference>
<evidence type="ECO:0000256" key="3">
    <source>
        <dbReference type="ARBA" id="ARBA00007880"/>
    </source>
</evidence>
<dbReference type="UniPathway" id="UPA00042">
    <property type="reaction ID" value="UER00497"/>
</dbReference>
<protein>
    <recommendedName>
        <fullName evidence="4 7">Alanine racemase</fullName>
        <ecNumber evidence="4 7">5.1.1.1</ecNumber>
    </recommendedName>
</protein>
<feature type="active site" description="Proton acceptor; specific for D-alanine" evidence="7">
    <location>
        <position position="46"/>
    </location>
</feature>
<dbReference type="GO" id="GO:0030632">
    <property type="term" value="P:D-alanine biosynthetic process"/>
    <property type="evidence" value="ECO:0007669"/>
    <property type="project" value="UniProtKB-UniRule"/>
</dbReference>
<keyword evidence="5 7" id="KW-0663">Pyridoxal phosphate</keyword>
<feature type="domain" description="Alanine racemase C-terminal" evidence="10">
    <location>
        <begin position="245"/>
        <end position="371"/>
    </location>
</feature>
<dbReference type="GO" id="GO:0030170">
    <property type="term" value="F:pyridoxal phosphate binding"/>
    <property type="evidence" value="ECO:0007669"/>
    <property type="project" value="UniProtKB-UniRule"/>
</dbReference>
<dbReference type="PROSITE" id="PS00395">
    <property type="entry name" value="ALANINE_RACEMASE"/>
    <property type="match status" value="1"/>
</dbReference>
<proteinExistence type="inferred from homology"/>
<dbReference type="OrthoDB" id="9813814at2"/>
<dbReference type="GO" id="GO:0008784">
    <property type="term" value="F:alanine racemase activity"/>
    <property type="evidence" value="ECO:0007669"/>
    <property type="project" value="UniProtKB-UniRule"/>
</dbReference>
<feature type="binding site" evidence="7 9">
    <location>
        <position position="144"/>
    </location>
    <ligand>
        <name>substrate</name>
    </ligand>
</feature>
<evidence type="ECO:0000256" key="2">
    <source>
        <dbReference type="ARBA" id="ARBA00001933"/>
    </source>
</evidence>
<evidence type="ECO:0000256" key="4">
    <source>
        <dbReference type="ARBA" id="ARBA00013089"/>
    </source>
</evidence>
<evidence type="ECO:0000313" key="11">
    <source>
        <dbReference type="EMBL" id="TXL82300.1"/>
    </source>
</evidence>
<dbReference type="Gene3D" id="3.20.20.10">
    <property type="entry name" value="Alanine racemase"/>
    <property type="match status" value="1"/>
</dbReference>
<dbReference type="Gene3D" id="2.40.37.10">
    <property type="entry name" value="Lyase, Ornithine Decarboxylase, Chain A, domain 1"/>
    <property type="match status" value="1"/>
</dbReference>
<dbReference type="GO" id="GO:0005829">
    <property type="term" value="C:cytosol"/>
    <property type="evidence" value="ECO:0007669"/>
    <property type="project" value="TreeGrafter"/>
</dbReference>
<comment type="pathway">
    <text evidence="7">Amino-acid biosynthesis; D-alanine biosynthesis; D-alanine from L-alanine: step 1/1.</text>
</comment>
<evidence type="ECO:0000256" key="1">
    <source>
        <dbReference type="ARBA" id="ARBA00000316"/>
    </source>
</evidence>
<organism evidence="11 12">
    <name type="scientific">Vineibacter terrae</name>
    <dbReference type="NCBI Taxonomy" id="2586908"/>
    <lineage>
        <taxon>Bacteria</taxon>
        <taxon>Pseudomonadati</taxon>
        <taxon>Pseudomonadota</taxon>
        <taxon>Alphaproteobacteria</taxon>
        <taxon>Hyphomicrobiales</taxon>
        <taxon>Vineibacter</taxon>
    </lineage>
</organism>
<dbReference type="PRINTS" id="PR00992">
    <property type="entry name" value="ALARACEMASE"/>
</dbReference>
<keyword evidence="6 7" id="KW-0413">Isomerase</keyword>
<dbReference type="InterPro" id="IPR029066">
    <property type="entry name" value="PLP-binding_barrel"/>
</dbReference>
<dbReference type="EMBL" id="VDUZ01000001">
    <property type="protein sequence ID" value="TXL82300.1"/>
    <property type="molecule type" value="Genomic_DNA"/>
</dbReference>
<dbReference type="NCBIfam" id="TIGR00492">
    <property type="entry name" value="alr"/>
    <property type="match status" value="1"/>
</dbReference>
<dbReference type="Proteomes" id="UP000321638">
    <property type="component" value="Unassembled WGS sequence"/>
</dbReference>
<dbReference type="Pfam" id="PF01168">
    <property type="entry name" value="Ala_racemase_N"/>
    <property type="match status" value="1"/>
</dbReference>
<dbReference type="CDD" id="cd00430">
    <property type="entry name" value="PLPDE_III_AR"/>
    <property type="match status" value="1"/>
</dbReference>
<comment type="catalytic activity">
    <reaction evidence="1 7">
        <text>L-alanine = D-alanine</text>
        <dbReference type="Rhea" id="RHEA:20249"/>
        <dbReference type="ChEBI" id="CHEBI:57416"/>
        <dbReference type="ChEBI" id="CHEBI:57972"/>
        <dbReference type="EC" id="5.1.1.1"/>
    </reaction>
</comment>
<evidence type="ECO:0000256" key="9">
    <source>
        <dbReference type="PIRSR" id="PIRSR600821-52"/>
    </source>
</evidence>
<dbReference type="InterPro" id="IPR000821">
    <property type="entry name" value="Ala_racemase"/>
</dbReference>
<comment type="similarity">
    <text evidence="3 7">Belongs to the alanine racemase family.</text>
</comment>
<dbReference type="SUPFAM" id="SSF50621">
    <property type="entry name" value="Alanine racemase C-terminal domain-like"/>
    <property type="match status" value="1"/>
</dbReference>
<comment type="caution">
    <text evidence="11">The sequence shown here is derived from an EMBL/GenBank/DDBJ whole genome shotgun (WGS) entry which is preliminary data.</text>
</comment>
<dbReference type="EC" id="5.1.1.1" evidence="4 7"/>
<dbReference type="SMART" id="SM01005">
    <property type="entry name" value="Ala_racemase_C"/>
    <property type="match status" value="1"/>
</dbReference>
<dbReference type="Pfam" id="PF00842">
    <property type="entry name" value="Ala_racemase_C"/>
    <property type="match status" value="1"/>
</dbReference>
<dbReference type="RefSeq" id="WP_147845006.1">
    <property type="nucleotide sequence ID" value="NZ_VDUZ01000001.1"/>
</dbReference>
<keyword evidence="12" id="KW-1185">Reference proteome</keyword>
<evidence type="ECO:0000256" key="8">
    <source>
        <dbReference type="PIRSR" id="PIRSR600821-50"/>
    </source>
</evidence>
<feature type="binding site" evidence="7 9">
    <location>
        <position position="314"/>
    </location>
    <ligand>
        <name>substrate</name>
    </ligand>
</feature>
<dbReference type="InterPro" id="IPR001608">
    <property type="entry name" value="Ala_racemase_N"/>
</dbReference>
<dbReference type="PANTHER" id="PTHR30511">
    <property type="entry name" value="ALANINE RACEMASE"/>
    <property type="match status" value="1"/>
</dbReference>
<evidence type="ECO:0000256" key="5">
    <source>
        <dbReference type="ARBA" id="ARBA00022898"/>
    </source>
</evidence>
<comment type="function">
    <text evidence="7">Catalyzes the interconversion of L-alanine and D-alanine. May also act on other amino acids.</text>
</comment>
<gene>
    <name evidence="11" type="primary">alr</name>
    <name evidence="11" type="ORF">FHP25_00965</name>
</gene>
<dbReference type="HAMAP" id="MF_01201">
    <property type="entry name" value="Ala_racemase"/>
    <property type="match status" value="1"/>
</dbReference>
<feature type="modified residue" description="N6-(pyridoxal phosphate)lysine" evidence="7 8">
    <location>
        <position position="46"/>
    </location>
</feature>
<dbReference type="SUPFAM" id="SSF51419">
    <property type="entry name" value="PLP-binding barrel"/>
    <property type="match status" value="1"/>
</dbReference>
<dbReference type="PANTHER" id="PTHR30511:SF0">
    <property type="entry name" value="ALANINE RACEMASE, CATABOLIC-RELATED"/>
    <property type="match status" value="1"/>
</dbReference>
<reference evidence="11 12" key="1">
    <citation type="submission" date="2019-06" db="EMBL/GenBank/DDBJ databases">
        <title>New taxonomy in bacterial strain CC-CFT640, isolated from vineyard.</title>
        <authorList>
            <person name="Lin S.-Y."/>
            <person name="Tsai C.-F."/>
            <person name="Young C.-C."/>
        </authorList>
    </citation>
    <scope>NUCLEOTIDE SEQUENCE [LARGE SCALE GENOMIC DNA]</scope>
    <source>
        <strain evidence="11 12">CC-CFT640</strain>
    </source>
</reference>